<comment type="caution">
    <text evidence="6">The sequence shown here is derived from an EMBL/GenBank/DDBJ whole genome shotgun (WGS) entry which is preliminary data.</text>
</comment>
<protein>
    <recommendedName>
        <fullName evidence="3">3-methyl-2-oxobutanoate hydroxymethyltransferase</fullName>
        <ecNumber evidence="3">2.1.2.11</ecNumber>
    </recommendedName>
</protein>
<keyword evidence="7" id="KW-1185">Reference proteome</keyword>
<proteinExistence type="inferred from homology"/>
<dbReference type="InterPro" id="IPR015813">
    <property type="entry name" value="Pyrv/PenolPyrv_kinase-like_dom"/>
</dbReference>
<comment type="similarity">
    <text evidence="1">Belongs to the PanB family.</text>
</comment>
<accession>A0ABT3YGV7</accession>
<name>A0ABT3YGV7_9HYPH</name>
<evidence type="ECO:0000256" key="3">
    <source>
        <dbReference type="ARBA" id="ARBA00012618"/>
    </source>
</evidence>
<evidence type="ECO:0000256" key="4">
    <source>
        <dbReference type="ARBA" id="ARBA00022655"/>
    </source>
</evidence>
<dbReference type="EMBL" id="JAOVZQ010000001">
    <property type="protein sequence ID" value="MCY0095134.1"/>
    <property type="molecule type" value="Genomic_DNA"/>
</dbReference>
<sequence length="275" mass="29360">MKNIYTFAAQPAQRTVTIACMREAKAAGRKLIQTTANTAEEARAVEAAGIDMMVCDAANAHIVRAANATTFCTAAVKMTEFPTYKDILRESFRLLHLGIDAIITPRSFKVVEKLAREGIPVMGHLGLVPRKSVAIGGLRAVGKTAAESLELYRDYKRLEDAGAFSAESEVIAAPAMAEIAKRTSLICVSLGSGSGGDVSFLFMNDLCGETRSAPRHARAFGALADMHDAVHAARIDALNAFKAASLEGSFPAKFETTGMKPEELDILLNELAKIG</sequence>
<dbReference type="InterPro" id="IPR003700">
    <property type="entry name" value="Pantoate_hydroxy_MeTrfase"/>
</dbReference>
<dbReference type="Gene3D" id="3.20.20.60">
    <property type="entry name" value="Phosphoenolpyruvate-binding domains"/>
    <property type="match status" value="1"/>
</dbReference>
<keyword evidence="4" id="KW-0566">Pantothenate biosynthesis</keyword>
<dbReference type="InterPro" id="IPR040442">
    <property type="entry name" value="Pyrv_kinase-like_dom_sf"/>
</dbReference>
<comment type="subunit">
    <text evidence="2">Homodecamer; pentamer of dimers.</text>
</comment>
<dbReference type="RefSeq" id="WP_267613030.1">
    <property type="nucleotide sequence ID" value="NZ_JAOVZQ010000001.1"/>
</dbReference>
<dbReference type="PANTHER" id="PTHR20881:SF0">
    <property type="entry name" value="3-METHYL-2-OXOBUTANOATE HYDROXYMETHYLTRANSFERASE"/>
    <property type="match status" value="1"/>
</dbReference>
<evidence type="ECO:0000256" key="2">
    <source>
        <dbReference type="ARBA" id="ARBA00011424"/>
    </source>
</evidence>
<gene>
    <name evidence="6" type="ORF">OEG82_14030</name>
</gene>
<dbReference type="Proteomes" id="UP001081283">
    <property type="component" value="Unassembled WGS sequence"/>
</dbReference>
<evidence type="ECO:0000256" key="5">
    <source>
        <dbReference type="ARBA" id="ARBA00022679"/>
    </source>
</evidence>
<evidence type="ECO:0000256" key="1">
    <source>
        <dbReference type="ARBA" id="ARBA00008676"/>
    </source>
</evidence>
<evidence type="ECO:0000313" key="6">
    <source>
        <dbReference type="EMBL" id="MCY0095134.1"/>
    </source>
</evidence>
<dbReference type="SUPFAM" id="SSF51621">
    <property type="entry name" value="Phosphoenolpyruvate/pyruvate domain"/>
    <property type="match status" value="1"/>
</dbReference>
<dbReference type="Pfam" id="PF02548">
    <property type="entry name" value="Pantoate_transf"/>
    <property type="match status" value="1"/>
</dbReference>
<keyword evidence="5 6" id="KW-0808">Transferase</keyword>
<organism evidence="6 7">
    <name type="scientific">Hoeflea ulvae</name>
    <dbReference type="NCBI Taxonomy" id="2983764"/>
    <lineage>
        <taxon>Bacteria</taxon>
        <taxon>Pseudomonadati</taxon>
        <taxon>Pseudomonadota</taxon>
        <taxon>Alphaproteobacteria</taxon>
        <taxon>Hyphomicrobiales</taxon>
        <taxon>Rhizobiaceae</taxon>
        <taxon>Hoeflea</taxon>
    </lineage>
</organism>
<reference evidence="6" key="1">
    <citation type="submission" date="2022-10" db="EMBL/GenBank/DDBJ databases">
        <title>Hoeflea sp. J2-29, isolated from marine algae.</title>
        <authorList>
            <person name="Kristyanto S."/>
            <person name="Kim J.M."/>
            <person name="Jeon C.O."/>
        </authorList>
    </citation>
    <scope>NUCLEOTIDE SEQUENCE</scope>
    <source>
        <strain evidence="6">J2-29</strain>
    </source>
</reference>
<dbReference type="PANTHER" id="PTHR20881">
    <property type="entry name" value="3-METHYL-2-OXOBUTANOATE HYDROXYMETHYLTRANSFERASE"/>
    <property type="match status" value="1"/>
</dbReference>
<evidence type="ECO:0000313" key="7">
    <source>
        <dbReference type="Proteomes" id="UP001081283"/>
    </source>
</evidence>
<dbReference type="EC" id="2.1.2.11" evidence="3"/>
<dbReference type="GO" id="GO:0003864">
    <property type="term" value="F:3-methyl-2-oxobutanoate hydroxymethyltransferase activity"/>
    <property type="evidence" value="ECO:0007669"/>
    <property type="project" value="UniProtKB-EC"/>
</dbReference>